<proteinExistence type="predicted"/>
<name>A0A7V2SXK8_LEUMU</name>
<dbReference type="Gene3D" id="1.10.10.10">
    <property type="entry name" value="Winged helix-like DNA-binding domain superfamily/Winged helix DNA-binding domain"/>
    <property type="match status" value="1"/>
</dbReference>
<dbReference type="InterPro" id="IPR036390">
    <property type="entry name" value="WH_DNA-bd_sf"/>
</dbReference>
<protein>
    <submittedName>
        <fullName evidence="2">Fe-S cluster assembly transcriptional regulator IscR</fullName>
    </submittedName>
</protein>
<dbReference type="SUPFAM" id="SSF46785">
    <property type="entry name" value="Winged helix' DNA-binding domain"/>
    <property type="match status" value="1"/>
</dbReference>
<dbReference type="InterPro" id="IPR010242">
    <property type="entry name" value="TF_HTH_IscR"/>
</dbReference>
<dbReference type="Proteomes" id="UP000885750">
    <property type="component" value="Unassembled WGS sequence"/>
</dbReference>
<dbReference type="InterPro" id="IPR036388">
    <property type="entry name" value="WH-like_DNA-bd_sf"/>
</dbReference>
<dbReference type="PANTHER" id="PTHR33221">
    <property type="entry name" value="WINGED HELIX-TURN-HELIX TRANSCRIPTIONAL REGULATOR, RRF2 FAMILY"/>
    <property type="match status" value="1"/>
</dbReference>
<gene>
    <name evidence="2" type="primary">iscR</name>
    <name evidence="2" type="ORF">ENJ51_00535</name>
</gene>
<comment type="caution">
    <text evidence="2">The sequence shown here is derived from an EMBL/GenBank/DDBJ whole genome shotgun (WGS) entry which is preliminary data.</text>
</comment>
<accession>A0A7V2SXK8</accession>
<dbReference type="PANTHER" id="PTHR33221:SF5">
    <property type="entry name" value="HTH-TYPE TRANSCRIPTIONAL REGULATOR ISCR"/>
    <property type="match status" value="1"/>
</dbReference>
<organism evidence="2">
    <name type="scientific">Leucothrix mucor</name>
    <dbReference type="NCBI Taxonomy" id="45248"/>
    <lineage>
        <taxon>Bacteria</taxon>
        <taxon>Pseudomonadati</taxon>
        <taxon>Pseudomonadota</taxon>
        <taxon>Gammaproteobacteria</taxon>
        <taxon>Thiotrichales</taxon>
        <taxon>Thiotrichaceae</taxon>
        <taxon>Leucothrix</taxon>
    </lineage>
</organism>
<dbReference type="PROSITE" id="PS01332">
    <property type="entry name" value="HTH_RRF2_1"/>
    <property type="match status" value="1"/>
</dbReference>
<reference evidence="2" key="1">
    <citation type="journal article" date="2020" name="mSystems">
        <title>Genome- and Community-Level Interaction Insights into Carbon Utilization and Element Cycling Functions of Hydrothermarchaeota in Hydrothermal Sediment.</title>
        <authorList>
            <person name="Zhou Z."/>
            <person name="Liu Y."/>
            <person name="Xu W."/>
            <person name="Pan J."/>
            <person name="Luo Z.H."/>
            <person name="Li M."/>
        </authorList>
    </citation>
    <scope>NUCLEOTIDE SEQUENCE [LARGE SCALE GENOMIC DNA]</scope>
    <source>
        <strain evidence="2">HyVt-493</strain>
    </source>
</reference>
<dbReference type="GO" id="GO:0005829">
    <property type="term" value="C:cytosol"/>
    <property type="evidence" value="ECO:0007669"/>
    <property type="project" value="TreeGrafter"/>
</dbReference>
<sequence>MKLTTKGRYAVTAMLDISLHCKEKPVSLAEISERQDISLSYLEQLFSKLRRQGLVNSMRGPGGGYRLSRDPSKIAMSEIIMAVDENVDLSKCRGQGNCKQNERCLTHDLWMDLSHRIQSFLDDISLEEMMSRADVIEIAARQKKEKVIEMMPNNSVV</sequence>
<dbReference type="InterPro" id="IPR030489">
    <property type="entry name" value="TR_Rrf2-type_CS"/>
</dbReference>
<dbReference type="GO" id="GO:0003700">
    <property type="term" value="F:DNA-binding transcription factor activity"/>
    <property type="evidence" value="ECO:0007669"/>
    <property type="project" value="InterPro"/>
</dbReference>
<dbReference type="Pfam" id="PF02082">
    <property type="entry name" value="Rrf2"/>
    <property type="match status" value="1"/>
</dbReference>
<dbReference type="NCBIfam" id="TIGR00738">
    <property type="entry name" value="rrf2_super"/>
    <property type="match status" value="1"/>
</dbReference>
<keyword evidence="1" id="KW-0238">DNA-binding</keyword>
<dbReference type="AlphaFoldDB" id="A0A7V2SXK8"/>
<dbReference type="NCBIfam" id="TIGR02010">
    <property type="entry name" value="IscR"/>
    <property type="match status" value="1"/>
</dbReference>
<evidence type="ECO:0000313" key="2">
    <source>
        <dbReference type="EMBL" id="HFC91276.1"/>
    </source>
</evidence>
<dbReference type="InterPro" id="IPR000944">
    <property type="entry name" value="Tscrpt_reg_Rrf2"/>
</dbReference>
<dbReference type="PROSITE" id="PS51197">
    <property type="entry name" value="HTH_RRF2_2"/>
    <property type="match status" value="1"/>
</dbReference>
<evidence type="ECO:0000256" key="1">
    <source>
        <dbReference type="ARBA" id="ARBA00023125"/>
    </source>
</evidence>
<dbReference type="EMBL" id="DRMS01000017">
    <property type="protein sequence ID" value="HFC91276.1"/>
    <property type="molecule type" value="Genomic_DNA"/>
</dbReference>
<dbReference type="GO" id="GO:0003690">
    <property type="term" value="F:double-stranded DNA binding"/>
    <property type="evidence" value="ECO:0007669"/>
    <property type="project" value="InterPro"/>
</dbReference>
<dbReference type="FunFam" id="1.10.10.10:FF:000026">
    <property type="entry name" value="HTH-type transcriptional regulator IscR"/>
    <property type="match status" value="1"/>
</dbReference>